<dbReference type="EMBL" id="JAZGSY010000405">
    <property type="protein sequence ID" value="KAL1836481.1"/>
    <property type="molecule type" value="Genomic_DNA"/>
</dbReference>
<evidence type="ECO:0000313" key="3">
    <source>
        <dbReference type="Proteomes" id="UP001583172"/>
    </source>
</evidence>
<evidence type="ECO:0000313" key="2">
    <source>
        <dbReference type="EMBL" id="KAL1836481.1"/>
    </source>
</evidence>
<dbReference type="Proteomes" id="UP001583172">
    <property type="component" value="Unassembled WGS sequence"/>
</dbReference>
<accession>A0ABR3V441</accession>
<reference evidence="2 3" key="1">
    <citation type="journal article" date="2024" name="Commun. Biol.">
        <title>Comparative genomic analysis of thermophilic fungi reveals convergent evolutionary adaptations and gene losses.</title>
        <authorList>
            <person name="Steindorff A.S."/>
            <person name="Aguilar-Pontes M.V."/>
            <person name="Robinson A.J."/>
            <person name="Andreopoulos B."/>
            <person name="LaButti K."/>
            <person name="Kuo A."/>
            <person name="Mondo S."/>
            <person name="Riley R."/>
            <person name="Otillar R."/>
            <person name="Haridas S."/>
            <person name="Lipzen A."/>
            <person name="Grimwood J."/>
            <person name="Schmutz J."/>
            <person name="Clum A."/>
            <person name="Reid I.D."/>
            <person name="Moisan M.C."/>
            <person name="Butler G."/>
            <person name="Nguyen T.T.M."/>
            <person name="Dewar K."/>
            <person name="Conant G."/>
            <person name="Drula E."/>
            <person name="Henrissat B."/>
            <person name="Hansel C."/>
            <person name="Singer S."/>
            <person name="Hutchinson M.I."/>
            <person name="de Vries R.P."/>
            <person name="Natvig D.O."/>
            <person name="Powell A.J."/>
            <person name="Tsang A."/>
            <person name="Grigoriev I.V."/>
        </authorList>
    </citation>
    <scope>NUCLEOTIDE SEQUENCE [LARGE SCALE GENOMIC DNA]</scope>
    <source>
        <strain evidence="2 3">CBS 620.91</strain>
    </source>
</reference>
<proteinExistence type="predicted"/>
<evidence type="ECO:0000256" key="1">
    <source>
        <dbReference type="SAM" id="MobiDB-lite"/>
    </source>
</evidence>
<organism evidence="2 3">
    <name type="scientific">Humicola insolens</name>
    <name type="common">Soft-rot fungus</name>
    <dbReference type="NCBI Taxonomy" id="85995"/>
    <lineage>
        <taxon>Eukaryota</taxon>
        <taxon>Fungi</taxon>
        <taxon>Dikarya</taxon>
        <taxon>Ascomycota</taxon>
        <taxon>Pezizomycotina</taxon>
        <taxon>Sordariomycetes</taxon>
        <taxon>Sordariomycetidae</taxon>
        <taxon>Sordariales</taxon>
        <taxon>Chaetomiaceae</taxon>
        <taxon>Mycothermus</taxon>
    </lineage>
</organism>
<comment type="caution">
    <text evidence="2">The sequence shown here is derived from an EMBL/GenBank/DDBJ whole genome shotgun (WGS) entry which is preliminary data.</text>
</comment>
<feature type="region of interest" description="Disordered" evidence="1">
    <location>
        <begin position="16"/>
        <end position="58"/>
    </location>
</feature>
<protein>
    <submittedName>
        <fullName evidence="2">Uncharacterized protein</fullName>
    </submittedName>
</protein>
<gene>
    <name evidence="2" type="ORF">VTJ49DRAFT_5083</name>
</gene>
<name>A0ABR3V441_HUMIN</name>
<sequence>MAAIWGYMTPLALDQVPTAPYLPGTCRSGSTQPRNPEHPPGSQRPTAKKAGDEGAACD</sequence>
<keyword evidence="3" id="KW-1185">Reference proteome</keyword>